<dbReference type="PANTHER" id="PTHR42681">
    <property type="entry name" value="MALONYL-COA-ACYL CARRIER PROTEIN TRANSACYLASE, MITOCHONDRIAL"/>
    <property type="match status" value="1"/>
</dbReference>
<feature type="domain" description="Malonyl-CoA:ACP transacylase (MAT)" evidence="6">
    <location>
        <begin position="7"/>
        <end position="309"/>
    </location>
</feature>
<organism evidence="7 8">
    <name type="scientific">Candidatus Egerieimonas intestinavium</name>
    <dbReference type="NCBI Taxonomy" id="2840777"/>
    <lineage>
        <taxon>Bacteria</taxon>
        <taxon>Bacillati</taxon>
        <taxon>Bacillota</taxon>
        <taxon>Clostridia</taxon>
        <taxon>Lachnospirales</taxon>
        <taxon>Lachnospiraceae</taxon>
        <taxon>Lachnospiraceae incertae sedis</taxon>
        <taxon>Candidatus Egerieimonas</taxon>
    </lineage>
</organism>
<dbReference type="InterPro" id="IPR050858">
    <property type="entry name" value="Mal-CoA-ACP_Trans/PKS_FabD"/>
</dbReference>
<dbReference type="InterPro" id="IPR004410">
    <property type="entry name" value="Malonyl_CoA-ACP_transAc_FabD"/>
</dbReference>
<dbReference type="GO" id="GO:0004314">
    <property type="term" value="F:[acyl-carrier-protein] S-malonyltransferase activity"/>
    <property type="evidence" value="ECO:0007669"/>
    <property type="project" value="UniProtKB-EC"/>
</dbReference>
<comment type="similarity">
    <text evidence="4">Belongs to the fabD family.</text>
</comment>
<comment type="catalytic activity">
    <reaction evidence="3 4">
        <text>holo-[ACP] + malonyl-CoA = malonyl-[ACP] + CoA</text>
        <dbReference type="Rhea" id="RHEA:41792"/>
        <dbReference type="Rhea" id="RHEA-COMP:9623"/>
        <dbReference type="Rhea" id="RHEA-COMP:9685"/>
        <dbReference type="ChEBI" id="CHEBI:57287"/>
        <dbReference type="ChEBI" id="CHEBI:57384"/>
        <dbReference type="ChEBI" id="CHEBI:64479"/>
        <dbReference type="ChEBI" id="CHEBI:78449"/>
        <dbReference type="EC" id="2.3.1.39"/>
    </reaction>
</comment>
<dbReference type="EMBL" id="DVHU01000099">
    <property type="protein sequence ID" value="HIR93905.1"/>
    <property type="molecule type" value="Genomic_DNA"/>
</dbReference>
<dbReference type="InterPro" id="IPR001227">
    <property type="entry name" value="Ac_transferase_dom_sf"/>
</dbReference>
<dbReference type="InterPro" id="IPR024925">
    <property type="entry name" value="Malonyl_CoA-ACP_transAc"/>
</dbReference>
<dbReference type="EC" id="2.3.1.39" evidence="4"/>
<evidence type="ECO:0000256" key="2">
    <source>
        <dbReference type="ARBA" id="ARBA00023315"/>
    </source>
</evidence>
<dbReference type="SUPFAM" id="SSF55048">
    <property type="entry name" value="Probable ACP-binding domain of malonyl-CoA ACP transacylase"/>
    <property type="match status" value="1"/>
</dbReference>
<evidence type="ECO:0000259" key="6">
    <source>
        <dbReference type="SMART" id="SM00827"/>
    </source>
</evidence>
<dbReference type="SUPFAM" id="SSF52151">
    <property type="entry name" value="FabD/lysophospholipase-like"/>
    <property type="match status" value="1"/>
</dbReference>
<protein>
    <recommendedName>
        <fullName evidence="4">Malonyl CoA-acyl carrier protein transacylase</fullName>
        <ecNumber evidence="4">2.3.1.39</ecNumber>
    </recommendedName>
</protein>
<dbReference type="Gene3D" id="3.40.366.10">
    <property type="entry name" value="Malonyl-Coenzyme A Acyl Carrier Protein, domain 2"/>
    <property type="match status" value="1"/>
</dbReference>
<evidence type="ECO:0000256" key="1">
    <source>
        <dbReference type="ARBA" id="ARBA00022679"/>
    </source>
</evidence>
<proteinExistence type="inferred from homology"/>
<name>A0A9D1EKW3_9FIRM</name>
<dbReference type="Gene3D" id="3.30.70.250">
    <property type="entry name" value="Malonyl-CoA ACP transacylase, ACP-binding"/>
    <property type="match status" value="1"/>
</dbReference>
<evidence type="ECO:0000256" key="5">
    <source>
        <dbReference type="PIRSR" id="PIRSR000446-1"/>
    </source>
</evidence>
<evidence type="ECO:0000256" key="3">
    <source>
        <dbReference type="ARBA" id="ARBA00048462"/>
    </source>
</evidence>
<feature type="active site" evidence="5">
    <location>
        <position position="90"/>
    </location>
</feature>
<dbReference type="Proteomes" id="UP000886841">
    <property type="component" value="Unassembled WGS sequence"/>
</dbReference>
<evidence type="ECO:0000256" key="4">
    <source>
        <dbReference type="PIRNR" id="PIRNR000446"/>
    </source>
</evidence>
<dbReference type="PIRSF" id="PIRSF000446">
    <property type="entry name" value="Mct"/>
    <property type="match status" value="1"/>
</dbReference>
<dbReference type="GO" id="GO:0005829">
    <property type="term" value="C:cytosol"/>
    <property type="evidence" value="ECO:0007669"/>
    <property type="project" value="TreeGrafter"/>
</dbReference>
<evidence type="ECO:0000313" key="8">
    <source>
        <dbReference type="Proteomes" id="UP000886841"/>
    </source>
</evidence>
<dbReference type="InterPro" id="IPR016035">
    <property type="entry name" value="Acyl_Trfase/lysoPLipase"/>
</dbReference>
<dbReference type="PANTHER" id="PTHR42681:SF1">
    <property type="entry name" value="MALONYL-COA-ACYL CARRIER PROTEIN TRANSACYLASE, MITOCHONDRIAL"/>
    <property type="match status" value="1"/>
</dbReference>
<evidence type="ECO:0000313" key="7">
    <source>
        <dbReference type="EMBL" id="HIR93905.1"/>
    </source>
</evidence>
<keyword evidence="2 4" id="KW-0012">Acyltransferase</keyword>
<reference evidence="7" key="1">
    <citation type="submission" date="2020-10" db="EMBL/GenBank/DDBJ databases">
        <authorList>
            <person name="Gilroy R."/>
        </authorList>
    </citation>
    <scope>NUCLEOTIDE SEQUENCE</scope>
    <source>
        <strain evidence="7">ChiSxjej1B13-7041</strain>
    </source>
</reference>
<feature type="active site" evidence="5">
    <location>
        <position position="196"/>
    </location>
</feature>
<keyword evidence="1 4" id="KW-0808">Transferase</keyword>
<dbReference type="FunFam" id="3.30.70.250:FF:000001">
    <property type="entry name" value="Malonyl CoA-acyl carrier protein transacylase"/>
    <property type="match status" value="1"/>
</dbReference>
<accession>A0A9D1EKW3</accession>
<sequence length="309" mass="33247">MGKTAIVFPGQGAQYVGMGKEFYEKYPVCREVMQRASQVTGLDIPKLCFEENQELNITEYTQIAMVAVEAAMLKAAQEEGLQADVYAGLSLGEYTALIGAGVLSLDDAFAVVRQRGIFMQEAVPQGGAMTAVLGLAGEMIESVCQGVPGPVWVANYNCPGQVVITGMEEAVKEAESKLKEAGARRCLPLKVSGPFHSPLLQPAAEKLKGVLNEIFVGQIQVPYVTNVTGDYVEDSSQVKELLAKQVASSVRWQQGVEAMAAQGVDTFIEIGPGKTLSGFLRKIDKSLKGYHIETPQDLEQVLAELKGEN</sequence>
<comment type="caution">
    <text evidence="7">The sequence shown here is derived from an EMBL/GenBank/DDBJ whole genome shotgun (WGS) entry which is preliminary data.</text>
</comment>
<gene>
    <name evidence="7" type="primary">fabD</name>
    <name evidence="7" type="ORF">IAB98_10865</name>
</gene>
<dbReference type="AlphaFoldDB" id="A0A9D1EKW3"/>
<reference evidence="7" key="2">
    <citation type="journal article" date="2021" name="PeerJ">
        <title>Extensive microbial diversity within the chicken gut microbiome revealed by metagenomics and culture.</title>
        <authorList>
            <person name="Gilroy R."/>
            <person name="Ravi A."/>
            <person name="Getino M."/>
            <person name="Pursley I."/>
            <person name="Horton D.L."/>
            <person name="Alikhan N.F."/>
            <person name="Baker D."/>
            <person name="Gharbi K."/>
            <person name="Hall N."/>
            <person name="Watson M."/>
            <person name="Adriaenssens E.M."/>
            <person name="Foster-Nyarko E."/>
            <person name="Jarju S."/>
            <person name="Secka A."/>
            <person name="Antonio M."/>
            <person name="Oren A."/>
            <person name="Chaudhuri R.R."/>
            <person name="La Ragione R."/>
            <person name="Hildebrand F."/>
            <person name="Pallen M.J."/>
        </authorList>
    </citation>
    <scope>NUCLEOTIDE SEQUENCE</scope>
    <source>
        <strain evidence="7">ChiSxjej1B13-7041</strain>
    </source>
</reference>
<dbReference type="Pfam" id="PF00698">
    <property type="entry name" value="Acyl_transf_1"/>
    <property type="match status" value="1"/>
</dbReference>
<dbReference type="SMART" id="SM00827">
    <property type="entry name" value="PKS_AT"/>
    <property type="match status" value="1"/>
</dbReference>
<dbReference type="InterPro" id="IPR016036">
    <property type="entry name" value="Malonyl_transacylase_ACP-bd"/>
</dbReference>
<dbReference type="InterPro" id="IPR014043">
    <property type="entry name" value="Acyl_transferase_dom"/>
</dbReference>
<dbReference type="NCBIfam" id="TIGR00128">
    <property type="entry name" value="fabD"/>
    <property type="match status" value="1"/>
</dbReference>
<dbReference type="GO" id="GO:0006633">
    <property type="term" value="P:fatty acid biosynthetic process"/>
    <property type="evidence" value="ECO:0007669"/>
    <property type="project" value="TreeGrafter"/>
</dbReference>